<dbReference type="Proteomes" id="UP000694865">
    <property type="component" value="Unplaced"/>
</dbReference>
<feature type="repeat" description="ANK" evidence="3">
    <location>
        <begin position="109"/>
        <end position="141"/>
    </location>
</feature>
<evidence type="ECO:0000256" key="2">
    <source>
        <dbReference type="ARBA" id="ARBA00023043"/>
    </source>
</evidence>
<dbReference type="PROSITE" id="PS50297">
    <property type="entry name" value="ANK_REP_REGION"/>
    <property type="match status" value="7"/>
</dbReference>
<dbReference type="SUPFAM" id="SSF48403">
    <property type="entry name" value="Ankyrin repeat"/>
    <property type="match status" value="1"/>
</dbReference>
<feature type="repeat" description="ANK" evidence="3">
    <location>
        <begin position="242"/>
        <end position="274"/>
    </location>
</feature>
<dbReference type="Gene3D" id="1.25.40.20">
    <property type="entry name" value="Ankyrin repeat-containing domain"/>
    <property type="match status" value="3"/>
</dbReference>
<dbReference type="GeneID" id="100377354"/>
<dbReference type="Pfam" id="PF13637">
    <property type="entry name" value="Ank_4"/>
    <property type="match status" value="1"/>
</dbReference>
<dbReference type="InterPro" id="IPR002110">
    <property type="entry name" value="Ankyrin_rpt"/>
</dbReference>
<dbReference type="RefSeq" id="XP_006825229.1">
    <property type="nucleotide sequence ID" value="XM_006825166.1"/>
</dbReference>
<name>A0ABM0MYY8_SACKO</name>
<sequence length="441" mass="49743">MYKKDMTDYREYVITAMKKRKLKVVETLLIRDKKYINRVFDKNQNTLLHLAVEHDYIDLLHLLVDRNANLETKNKNGQTALDMAVSLNDRIMTEYLINNGADVNCTRKDGTTPLYMAAQGGYEDIVKNLLEANANVNASTDEGDTPIHAAARNGHINVIKMLQVAGADMHNETLTLGATPLDTACFNGHEQVVRFLVDIGANVHSSRKDGSTALYVAAQQGHVKVVDILINQGVDINEHDKNGATPLFVGAQQGHVEVVKLLLAAGADVNIKKEGKWTPLQIAKLNHQPEVAALLLEKVKEVVCTPLERAVRKGDVPTVESILKEKHDLQYMQFEVHPAYSEALLRGRKDIVDVILLWCKEVLSEFLLTESGRCGPYWRMVARHLKIDDDEIDEIVMDDEDVSFKGDVKRFMCYKVFLLWLEKQLHWPAINTLLQVIKECQ</sequence>
<proteinExistence type="predicted"/>
<dbReference type="PROSITE" id="PS50088">
    <property type="entry name" value="ANK_REPEAT"/>
    <property type="match status" value="7"/>
</dbReference>
<feature type="repeat" description="ANK" evidence="3">
    <location>
        <begin position="76"/>
        <end position="108"/>
    </location>
</feature>
<keyword evidence="2 3" id="KW-0040">ANK repeat</keyword>
<dbReference type="PRINTS" id="PR01415">
    <property type="entry name" value="ANKYRIN"/>
</dbReference>
<dbReference type="PROSITE" id="PS50017">
    <property type="entry name" value="DEATH_DOMAIN"/>
    <property type="match status" value="1"/>
</dbReference>
<dbReference type="PANTHER" id="PTHR23206">
    <property type="entry name" value="MASK PROTEIN"/>
    <property type="match status" value="1"/>
</dbReference>
<dbReference type="InterPro" id="IPR051631">
    <property type="entry name" value="Ankyrin-KH/SAM_domain"/>
</dbReference>
<feature type="repeat" description="ANK" evidence="3">
    <location>
        <begin position="209"/>
        <end position="241"/>
    </location>
</feature>
<dbReference type="SMART" id="SM00248">
    <property type="entry name" value="ANK"/>
    <property type="match status" value="8"/>
</dbReference>
<organism evidence="5 6">
    <name type="scientific">Saccoglossus kowalevskii</name>
    <name type="common">Acorn worm</name>
    <dbReference type="NCBI Taxonomy" id="10224"/>
    <lineage>
        <taxon>Eukaryota</taxon>
        <taxon>Metazoa</taxon>
        <taxon>Hemichordata</taxon>
        <taxon>Enteropneusta</taxon>
        <taxon>Harrimaniidae</taxon>
        <taxon>Saccoglossus</taxon>
    </lineage>
</organism>
<feature type="repeat" description="ANK" evidence="3">
    <location>
        <begin position="142"/>
        <end position="174"/>
    </location>
</feature>
<feature type="repeat" description="ANK" evidence="3">
    <location>
        <begin position="176"/>
        <end position="208"/>
    </location>
</feature>
<dbReference type="InterPro" id="IPR000488">
    <property type="entry name" value="Death_dom"/>
</dbReference>
<keyword evidence="1" id="KW-0677">Repeat</keyword>
<accession>A0ABM0MYY8</accession>
<dbReference type="CDD" id="cd01670">
    <property type="entry name" value="Death"/>
    <property type="match status" value="1"/>
</dbReference>
<dbReference type="PANTHER" id="PTHR23206:SF7">
    <property type="entry name" value="PROTEIN KINASE DOMAIN-CONTAINING PROTEIN"/>
    <property type="match status" value="1"/>
</dbReference>
<dbReference type="Gene3D" id="1.10.533.10">
    <property type="entry name" value="Death Domain, Fas"/>
    <property type="match status" value="1"/>
</dbReference>
<dbReference type="InterPro" id="IPR011029">
    <property type="entry name" value="DEATH-like_dom_sf"/>
</dbReference>
<dbReference type="Pfam" id="PF12796">
    <property type="entry name" value="Ank_2"/>
    <property type="match status" value="2"/>
</dbReference>
<evidence type="ECO:0000259" key="4">
    <source>
        <dbReference type="PROSITE" id="PS50017"/>
    </source>
</evidence>
<evidence type="ECO:0000313" key="6">
    <source>
        <dbReference type="RefSeq" id="XP_006825229.1"/>
    </source>
</evidence>
<dbReference type="SUPFAM" id="SSF47986">
    <property type="entry name" value="DEATH domain"/>
    <property type="match status" value="1"/>
</dbReference>
<evidence type="ECO:0000256" key="3">
    <source>
        <dbReference type="PROSITE-ProRule" id="PRU00023"/>
    </source>
</evidence>
<evidence type="ECO:0000256" key="1">
    <source>
        <dbReference type="ARBA" id="ARBA00022737"/>
    </source>
</evidence>
<reference evidence="6" key="1">
    <citation type="submission" date="2025-08" db="UniProtKB">
        <authorList>
            <consortium name="RefSeq"/>
        </authorList>
    </citation>
    <scope>IDENTIFICATION</scope>
    <source>
        <tissue evidence="6">Testes</tissue>
    </source>
</reference>
<gene>
    <name evidence="6" type="primary">LOC100377354</name>
</gene>
<dbReference type="InterPro" id="IPR036770">
    <property type="entry name" value="Ankyrin_rpt-contain_sf"/>
</dbReference>
<evidence type="ECO:0000313" key="5">
    <source>
        <dbReference type="Proteomes" id="UP000694865"/>
    </source>
</evidence>
<keyword evidence="5" id="KW-1185">Reference proteome</keyword>
<protein>
    <submittedName>
        <fullName evidence="6">Ankyrin repeat domain-containing protein 50-like</fullName>
    </submittedName>
</protein>
<feature type="domain" description="Death" evidence="4">
    <location>
        <begin position="378"/>
        <end position="441"/>
    </location>
</feature>
<feature type="repeat" description="ANK" evidence="3">
    <location>
        <begin position="43"/>
        <end position="75"/>
    </location>
</feature>